<dbReference type="InterPro" id="IPR054443">
    <property type="entry name" value="Y3-like_dom"/>
</dbReference>
<feature type="domain" description="Glycan binding protein Y3-like" evidence="2">
    <location>
        <begin position="43"/>
        <end position="83"/>
    </location>
</feature>
<name>A8P0H1_COPC7</name>
<keyword evidence="1" id="KW-0732">Signal</keyword>
<dbReference type="GeneID" id="6014447"/>
<dbReference type="InParanoid" id="A8P0H1"/>
<keyword evidence="4" id="KW-1185">Reference proteome</keyword>
<gene>
    <name evidence="3" type="ORF">CC1G_10308</name>
</gene>
<evidence type="ECO:0000313" key="3">
    <source>
        <dbReference type="EMBL" id="EAU83903.1"/>
    </source>
</evidence>
<dbReference type="AlphaFoldDB" id="A8P0H1"/>
<dbReference type="VEuPathDB" id="FungiDB:CC1G_10308"/>
<reference evidence="3 4" key="1">
    <citation type="journal article" date="2010" name="Proc. Natl. Acad. Sci. U.S.A.">
        <title>Insights into evolution of multicellular fungi from the assembled chromosomes of the mushroom Coprinopsis cinerea (Coprinus cinereus).</title>
        <authorList>
            <person name="Stajich J.E."/>
            <person name="Wilke S.K."/>
            <person name="Ahren D."/>
            <person name="Au C.H."/>
            <person name="Birren B.W."/>
            <person name="Borodovsky M."/>
            <person name="Burns C."/>
            <person name="Canback B."/>
            <person name="Casselton L.A."/>
            <person name="Cheng C.K."/>
            <person name="Deng J."/>
            <person name="Dietrich F.S."/>
            <person name="Fargo D.C."/>
            <person name="Farman M.L."/>
            <person name="Gathman A.C."/>
            <person name="Goldberg J."/>
            <person name="Guigo R."/>
            <person name="Hoegger P.J."/>
            <person name="Hooker J.B."/>
            <person name="Huggins A."/>
            <person name="James T.Y."/>
            <person name="Kamada T."/>
            <person name="Kilaru S."/>
            <person name="Kodira C."/>
            <person name="Kues U."/>
            <person name="Kupfer D."/>
            <person name="Kwan H.S."/>
            <person name="Lomsadze A."/>
            <person name="Li W."/>
            <person name="Lilly W.W."/>
            <person name="Ma L.J."/>
            <person name="Mackey A.J."/>
            <person name="Manning G."/>
            <person name="Martin F."/>
            <person name="Muraguchi H."/>
            <person name="Natvig D.O."/>
            <person name="Palmerini H."/>
            <person name="Ramesh M.A."/>
            <person name="Rehmeyer C.J."/>
            <person name="Roe B.A."/>
            <person name="Shenoy N."/>
            <person name="Stanke M."/>
            <person name="Ter-Hovhannisyan V."/>
            <person name="Tunlid A."/>
            <person name="Velagapudi R."/>
            <person name="Vision T.J."/>
            <person name="Zeng Q."/>
            <person name="Zolan M.E."/>
            <person name="Pukkila P.J."/>
        </authorList>
    </citation>
    <scope>NUCLEOTIDE SEQUENCE [LARGE SCALE GENOMIC DNA]</scope>
    <source>
        <strain evidence="4">Okayama-7 / 130 / ATCC MYA-4618 / FGSC 9003</strain>
    </source>
</reference>
<protein>
    <recommendedName>
        <fullName evidence="2">Glycan binding protein Y3-like domain-containing protein</fullName>
    </recommendedName>
</protein>
<dbReference type="Pfam" id="PF22803">
    <property type="entry name" value="GBD_Y3"/>
    <property type="match status" value="1"/>
</dbReference>
<dbReference type="KEGG" id="cci:CC1G_10308"/>
<dbReference type="Proteomes" id="UP000001861">
    <property type="component" value="Unassembled WGS sequence"/>
</dbReference>
<evidence type="ECO:0000313" key="4">
    <source>
        <dbReference type="Proteomes" id="UP000001861"/>
    </source>
</evidence>
<evidence type="ECO:0000259" key="2">
    <source>
        <dbReference type="Pfam" id="PF22803"/>
    </source>
</evidence>
<feature type="chain" id="PRO_5002727575" description="Glycan binding protein Y3-like domain-containing protein" evidence="1">
    <location>
        <begin position="25"/>
        <end position="99"/>
    </location>
</feature>
<organism evidence="3 4">
    <name type="scientific">Coprinopsis cinerea (strain Okayama-7 / 130 / ATCC MYA-4618 / FGSC 9003)</name>
    <name type="common">Inky cap fungus</name>
    <name type="synonym">Hormographiella aspergillata</name>
    <dbReference type="NCBI Taxonomy" id="240176"/>
    <lineage>
        <taxon>Eukaryota</taxon>
        <taxon>Fungi</taxon>
        <taxon>Dikarya</taxon>
        <taxon>Basidiomycota</taxon>
        <taxon>Agaricomycotina</taxon>
        <taxon>Agaricomycetes</taxon>
        <taxon>Agaricomycetidae</taxon>
        <taxon>Agaricales</taxon>
        <taxon>Agaricineae</taxon>
        <taxon>Psathyrellaceae</taxon>
        <taxon>Coprinopsis</taxon>
    </lineage>
</organism>
<sequence>MVFASRNMLFALAMLASSISGSMAQAPLDSTCLATGINGSKGCEPFIDGFCDYAASGKFRRRDNVARCYNNGAAKCDLTVWARDLAIGGPIGRKALVDI</sequence>
<feature type="signal peptide" evidence="1">
    <location>
        <begin position="1"/>
        <end position="24"/>
    </location>
</feature>
<accession>A8P0H1</accession>
<proteinExistence type="predicted"/>
<dbReference type="RefSeq" id="XP_001837887.1">
    <property type="nucleotide sequence ID" value="XM_001837835.1"/>
</dbReference>
<dbReference type="EMBL" id="AACS02000006">
    <property type="protein sequence ID" value="EAU83903.1"/>
    <property type="molecule type" value="Genomic_DNA"/>
</dbReference>
<evidence type="ECO:0000256" key="1">
    <source>
        <dbReference type="SAM" id="SignalP"/>
    </source>
</evidence>
<comment type="caution">
    <text evidence="3">The sequence shown here is derived from an EMBL/GenBank/DDBJ whole genome shotgun (WGS) entry which is preliminary data.</text>
</comment>